<evidence type="ECO:0000259" key="2">
    <source>
        <dbReference type="Pfam" id="PF01757"/>
    </source>
</evidence>
<keyword evidence="3" id="KW-0012">Acyltransferase</keyword>
<feature type="transmembrane region" description="Helical" evidence="1">
    <location>
        <begin position="244"/>
        <end position="265"/>
    </location>
</feature>
<dbReference type="PANTHER" id="PTHR36927:SF3">
    <property type="entry name" value="GLUCANS BIOSYNTHESIS PROTEIN C"/>
    <property type="match status" value="1"/>
</dbReference>
<feature type="transmembrane region" description="Helical" evidence="1">
    <location>
        <begin position="18"/>
        <end position="38"/>
    </location>
</feature>
<evidence type="ECO:0000313" key="3">
    <source>
        <dbReference type="EMBL" id="THG41604.1"/>
    </source>
</evidence>
<dbReference type="InterPro" id="IPR002656">
    <property type="entry name" value="Acyl_transf_3_dom"/>
</dbReference>
<dbReference type="RefSeq" id="WP_136450754.1">
    <property type="nucleotide sequence ID" value="NZ_SSTI01000002.1"/>
</dbReference>
<name>A0ABY2QKH2_9SPHN</name>
<keyword evidence="4" id="KW-1185">Reference proteome</keyword>
<organism evidence="3 4">
    <name type="scientific">Sphingomonas olei</name>
    <dbReference type="NCBI Taxonomy" id="1886787"/>
    <lineage>
        <taxon>Bacteria</taxon>
        <taxon>Pseudomonadati</taxon>
        <taxon>Pseudomonadota</taxon>
        <taxon>Alphaproteobacteria</taxon>
        <taxon>Sphingomonadales</taxon>
        <taxon>Sphingomonadaceae</taxon>
        <taxon>Sphingomonas</taxon>
    </lineage>
</organism>
<comment type="caution">
    <text evidence="3">The sequence shown here is derived from an EMBL/GenBank/DDBJ whole genome shotgun (WGS) entry which is preliminary data.</text>
</comment>
<evidence type="ECO:0000256" key="1">
    <source>
        <dbReference type="SAM" id="Phobius"/>
    </source>
</evidence>
<feature type="transmembrane region" description="Helical" evidence="1">
    <location>
        <begin position="93"/>
        <end position="111"/>
    </location>
</feature>
<dbReference type="Pfam" id="PF01757">
    <property type="entry name" value="Acyl_transf_3"/>
    <property type="match status" value="1"/>
</dbReference>
<dbReference type="Proteomes" id="UP000308038">
    <property type="component" value="Unassembled WGS sequence"/>
</dbReference>
<dbReference type="EMBL" id="SSTI01000002">
    <property type="protein sequence ID" value="THG41604.1"/>
    <property type="molecule type" value="Genomic_DNA"/>
</dbReference>
<gene>
    <name evidence="3" type="ORF">E5988_03615</name>
</gene>
<feature type="transmembrane region" description="Helical" evidence="1">
    <location>
        <begin position="50"/>
        <end position="72"/>
    </location>
</feature>
<keyword evidence="3" id="KW-0808">Transferase</keyword>
<dbReference type="InterPro" id="IPR050623">
    <property type="entry name" value="Glucan_succinyl_AcylTrfase"/>
</dbReference>
<feature type="transmembrane region" description="Helical" evidence="1">
    <location>
        <begin position="185"/>
        <end position="205"/>
    </location>
</feature>
<sequence>MDDVAPVARHYGIDWLRIGAFGLLIIYHVAMVFAPWPWVVKWPETFPSLIVPMALLTPWRIPLLFVVAGFATRRLIARMPSIGAFAHQRSLRLLVPLAFAMLVLLPPELWVRAQLAGDADSLARFWLHDYWRPWAQNGRGFPQWEHMWFVVYLWAYTMVLALLLARVGAGRIQAWFEWLAVGRRIIWAPMLALAGAKVALMFIVPETHGLTTDWSGHVGYLPLFLFGFALGGSPALWRAIRQHWVGALVIAGLCSLVVVGVELQYQGTDVPGHALMAANRAARRAMAWGVIIALLRLADGMLNRDHPLRRPLAEAVFPAYLIHHPVLVVLAWVIPAWGMSAGAGFVFLLSATAAACAACYVIGRDIPWLRPLIGLAPATPRPARRLA</sequence>
<feature type="transmembrane region" description="Helical" evidence="1">
    <location>
        <begin position="315"/>
        <end position="337"/>
    </location>
</feature>
<feature type="transmembrane region" description="Helical" evidence="1">
    <location>
        <begin position="343"/>
        <end position="363"/>
    </location>
</feature>
<proteinExistence type="predicted"/>
<accession>A0ABY2QKH2</accession>
<keyword evidence="1" id="KW-1133">Transmembrane helix</keyword>
<feature type="transmembrane region" description="Helical" evidence="1">
    <location>
        <begin position="217"/>
        <end position="237"/>
    </location>
</feature>
<feature type="domain" description="Acyltransferase 3" evidence="2">
    <location>
        <begin position="11"/>
        <end position="363"/>
    </location>
</feature>
<evidence type="ECO:0000313" key="4">
    <source>
        <dbReference type="Proteomes" id="UP000308038"/>
    </source>
</evidence>
<feature type="transmembrane region" description="Helical" evidence="1">
    <location>
        <begin position="285"/>
        <end position="303"/>
    </location>
</feature>
<dbReference type="PANTHER" id="PTHR36927">
    <property type="entry name" value="BLR4337 PROTEIN"/>
    <property type="match status" value="1"/>
</dbReference>
<protein>
    <submittedName>
        <fullName evidence="3">Acyltransferase</fullName>
    </submittedName>
</protein>
<reference evidence="3 4" key="1">
    <citation type="submission" date="2019-04" db="EMBL/GenBank/DDBJ databases">
        <title>Microbes associate with the intestines of laboratory mice.</title>
        <authorList>
            <person name="Navarre W."/>
            <person name="Wong E."/>
            <person name="Huang K.C."/>
            <person name="Tropini C."/>
            <person name="Ng K."/>
            <person name="Yu B."/>
        </authorList>
    </citation>
    <scope>NUCLEOTIDE SEQUENCE [LARGE SCALE GENOMIC DNA]</scope>
    <source>
        <strain evidence="3 4">NM83_B4-11</strain>
    </source>
</reference>
<keyword evidence="1" id="KW-0812">Transmembrane</keyword>
<keyword evidence="1" id="KW-0472">Membrane</keyword>
<dbReference type="GO" id="GO:0016746">
    <property type="term" value="F:acyltransferase activity"/>
    <property type="evidence" value="ECO:0007669"/>
    <property type="project" value="UniProtKB-KW"/>
</dbReference>
<feature type="transmembrane region" description="Helical" evidence="1">
    <location>
        <begin position="147"/>
        <end position="165"/>
    </location>
</feature>